<dbReference type="AlphaFoldDB" id="A0AAF0YJN6"/>
<keyword evidence="4" id="KW-0862">Zinc</keyword>
<reference evidence="9" key="1">
    <citation type="submission" date="2023-10" db="EMBL/GenBank/DDBJ databases">
        <authorList>
            <person name="Noh H."/>
        </authorList>
    </citation>
    <scope>NUCLEOTIDE SEQUENCE</scope>
    <source>
        <strain evidence="9">DUCC4014</strain>
    </source>
</reference>
<dbReference type="FunFam" id="3.30.160.60:FF:000032">
    <property type="entry name" value="Krueppel-like factor 4"/>
    <property type="match status" value="1"/>
</dbReference>
<keyword evidence="10" id="KW-1185">Reference proteome</keyword>
<feature type="compositionally biased region" description="Low complexity" evidence="7">
    <location>
        <begin position="328"/>
        <end position="341"/>
    </location>
</feature>
<dbReference type="PANTHER" id="PTHR19818">
    <property type="entry name" value="ZINC FINGER PROTEIN ZIC AND GLI"/>
    <property type="match status" value="1"/>
</dbReference>
<proteinExistence type="predicted"/>
<accession>A0AAF0YJN6</accession>
<keyword evidence="5" id="KW-0805">Transcription regulation</keyword>
<feature type="compositionally biased region" description="Polar residues" evidence="7">
    <location>
        <begin position="715"/>
        <end position="725"/>
    </location>
</feature>
<dbReference type="GeneID" id="87812530"/>
<sequence length="952" mass="101085">MTSPEPSFDAFFNSQRPTTSHQGSFDYPASYASSSTPDQQFTSQLYGEPGGMTDEPQSLPQHAAGITANVHGRILAHSNPERKDSVPFDPNSSSTLIASAANGGPQRSPLTSNQQLAYTDLNAPGGYNQFTAAYANQQSSGFVNSQQPQQQQDFSILQNNANGDSFYGSGMTSEPQGSNTWGADYLTSQPEAIVEDTDNRRGSWHGNQHLDTQYDEQINELQRIISNASSHAGTPSGSRVASPFNPGEVNHHVRHDSVSSVGRSPSPAFHNSPGMAAPSPPFVNLHRGSSSSLSGSPSFSKPQSPPALIIPNSAPSPSLPQIVTQVTQAQSSGPSGSNAGAGQSGGQQFGNSLLVPVNPALPTGMAGISPIASNADGPMIYIQPSTPISGLKDQSGVFDAALRRANAQQQLAQANAAAAAAAQSNGGSQTGSVHDFGGDNSASQSPGFAPQQPQQQQQSWSQGVNFALGAPGISRPRAKSESYMQGGEQFERQAAQQIMNSQIGQFSVAQALEGSAVATGGDNQWNDINAWRVNQAIEQGQLPPTLNPRELPGSADQFAQLSQLAAQQRQRLQLNTDTSNQVFRYEPGQFSPTSLAFYHQLGISGNNAAVDPNNFPGGGGLRLDQQALQGGSMLGAPDAGFTSRRRSFAEGTSHPAAGAGTPGYGIEFIQRSVAPGAIRGVNLGVNQGHRRSARSEDFGRGGTGWGVGQGGSTTDFLNSIGQDQGSLLAPPMRGRSMSHSRRSSASSVRSASPALSVSSQGSSFSHHSHMDMPDGINVHDFFQETRPRVAKLKVTSMATEVASASRRTNEGSFRCPIPGCGSTFTRHFNLKGHMRSHNDERPYKCLYDGCPKATVGFARQHDCKRHMLLHEGLRPFECEGCGKKFARLDALTRHHKSEQGQECAISHPLPTNPDGSAMSESQYKTYRLQQHRERTQGEDLGTGSGMDDYDRD</sequence>
<dbReference type="GO" id="GO:0000981">
    <property type="term" value="F:DNA-binding transcription factor activity, RNA polymerase II-specific"/>
    <property type="evidence" value="ECO:0007669"/>
    <property type="project" value="TreeGrafter"/>
</dbReference>
<keyword evidence="6" id="KW-0804">Transcription</keyword>
<evidence type="ECO:0000256" key="4">
    <source>
        <dbReference type="ARBA" id="ARBA00022833"/>
    </source>
</evidence>
<feature type="region of interest" description="Disordered" evidence="7">
    <location>
        <begin position="229"/>
        <end position="351"/>
    </location>
</feature>
<evidence type="ECO:0000256" key="2">
    <source>
        <dbReference type="ARBA" id="ARBA00022737"/>
    </source>
</evidence>
<feature type="domain" description="C2H2-type" evidence="8">
    <location>
        <begin position="815"/>
        <end position="837"/>
    </location>
</feature>
<feature type="compositionally biased region" description="Gly residues" evidence="7">
    <location>
        <begin position="700"/>
        <end position="711"/>
    </location>
</feature>
<evidence type="ECO:0000256" key="5">
    <source>
        <dbReference type="ARBA" id="ARBA00023015"/>
    </source>
</evidence>
<evidence type="ECO:0000259" key="8">
    <source>
        <dbReference type="PROSITE" id="PS00028"/>
    </source>
</evidence>
<feature type="compositionally biased region" description="Low complexity" evidence="7">
    <location>
        <begin position="743"/>
        <end position="765"/>
    </location>
</feature>
<organism evidence="9 10">
    <name type="scientific">Vanrija pseudolonga</name>
    <dbReference type="NCBI Taxonomy" id="143232"/>
    <lineage>
        <taxon>Eukaryota</taxon>
        <taxon>Fungi</taxon>
        <taxon>Dikarya</taxon>
        <taxon>Basidiomycota</taxon>
        <taxon>Agaricomycotina</taxon>
        <taxon>Tremellomycetes</taxon>
        <taxon>Trichosporonales</taxon>
        <taxon>Trichosporonaceae</taxon>
        <taxon>Vanrija</taxon>
    </lineage>
</organism>
<dbReference type="Pfam" id="PF00096">
    <property type="entry name" value="zf-C2H2"/>
    <property type="match status" value="2"/>
</dbReference>
<feature type="compositionally biased region" description="Low complexity" evidence="7">
    <location>
        <begin position="289"/>
        <end position="302"/>
    </location>
</feature>
<keyword evidence="1" id="KW-0479">Metal-binding</keyword>
<evidence type="ECO:0000313" key="10">
    <source>
        <dbReference type="Proteomes" id="UP000827549"/>
    </source>
</evidence>
<evidence type="ECO:0000256" key="7">
    <source>
        <dbReference type="SAM" id="MobiDB-lite"/>
    </source>
</evidence>
<feature type="compositionally biased region" description="Polar residues" evidence="7">
    <location>
        <begin position="918"/>
        <end position="928"/>
    </location>
</feature>
<dbReference type="EMBL" id="CP086720">
    <property type="protein sequence ID" value="WOO85881.1"/>
    <property type="molecule type" value="Genomic_DNA"/>
</dbReference>
<evidence type="ECO:0000256" key="1">
    <source>
        <dbReference type="ARBA" id="ARBA00022723"/>
    </source>
</evidence>
<feature type="compositionally biased region" description="Polar residues" evidence="7">
    <location>
        <begin position="31"/>
        <end position="45"/>
    </location>
</feature>
<feature type="compositionally biased region" description="Polar residues" evidence="7">
    <location>
        <begin position="12"/>
        <end position="23"/>
    </location>
</feature>
<dbReference type="GO" id="GO:0005634">
    <property type="term" value="C:nucleus"/>
    <property type="evidence" value="ECO:0007669"/>
    <property type="project" value="UniProtKB-ARBA"/>
</dbReference>
<dbReference type="SMART" id="SM00355">
    <property type="entry name" value="ZnF_C2H2"/>
    <property type="match status" value="3"/>
</dbReference>
<feature type="region of interest" description="Disordered" evidence="7">
    <location>
        <begin position="423"/>
        <end position="461"/>
    </location>
</feature>
<dbReference type="SUPFAM" id="SSF57667">
    <property type="entry name" value="beta-beta-alpha zinc fingers"/>
    <property type="match status" value="2"/>
</dbReference>
<dbReference type="InterPro" id="IPR050329">
    <property type="entry name" value="GLI_C2H2-zinc-finger"/>
</dbReference>
<feature type="compositionally biased region" description="Polar residues" evidence="7">
    <location>
        <begin position="313"/>
        <end position="327"/>
    </location>
</feature>
<dbReference type="GO" id="GO:0045944">
    <property type="term" value="P:positive regulation of transcription by RNA polymerase II"/>
    <property type="evidence" value="ECO:0007669"/>
    <property type="project" value="UniProtKB-ARBA"/>
</dbReference>
<gene>
    <name evidence="9" type="primary">prz1_1</name>
    <name evidence="9" type="ORF">LOC62_07G009367</name>
</gene>
<dbReference type="InterPro" id="IPR036236">
    <property type="entry name" value="Znf_C2H2_sf"/>
</dbReference>
<protein>
    <submittedName>
        <fullName evidence="9">Transcriptional regulator prz1</fullName>
    </submittedName>
</protein>
<feature type="compositionally biased region" description="Low complexity" evidence="7">
    <location>
        <begin position="441"/>
        <end position="461"/>
    </location>
</feature>
<dbReference type="InterPro" id="IPR013087">
    <property type="entry name" value="Znf_C2H2_type"/>
</dbReference>
<evidence type="ECO:0000313" key="9">
    <source>
        <dbReference type="EMBL" id="WOO85881.1"/>
    </source>
</evidence>
<dbReference type="GO" id="GO:0008270">
    <property type="term" value="F:zinc ion binding"/>
    <property type="evidence" value="ECO:0007669"/>
    <property type="project" value="UniProtKB-KW"/>
</dbReference>
<feature type="compositionally biased region" description="Polar residues" evidence="7">
    <location>
        <begin position="229"/>
        <end position="239"/>
    </location>
</feature>
<dbReference type="Proteomes" id="UP000827549">
    <property type="component" value="Chromosome 7"/>
</dbReference>
<keyword evidence="2" id="KW-0677">Repeat</keyword>
<dbReference type="GO" id="GO:0000978">
    <property type="term" value="F:RNA polymerase II cis-regulatory region sequence-specific DNA binding"/>
    <property type="evidence" value="ECO:0007669"/>
    <property type="project" value="TreeGrafter"/>
</dbReference>
<evidence type="ECO:0000256" key="3">
    <source>
        <dbReference type="ARBA" id="ARBA00022771"/>
    </source>
</evidence>
<dbReference type="RefSeq" id="XP_062631907.1">
    <property type="nucleotide sequence ID" value="XM_062775923.1"/>
</dbReference>
<feature type="region of interest" description="Disordered" evidence="7">
    <location>
        <begin position="1"/>
        <end position="111"/>
    </location>
</feature>
<dbReference type="PROSITE" id="PS00028">
    <property type="entry name" value="ZINC_FINGER_C2H2_1"/>
    <property type="match status" value="1"/>
</dbReference>
<name>A0AAF0YJN6_9TREE</name>
<feature type="region of interest" description="Disordered" evidence="7">
    <location>
        <begin position="690"/>
        <end position="770"/>
    </location>
</feature>
<dbReference type="Gene3D" id="3.30.160.60">
    <property type="entry name" value="Classic Zinc Finger"/>
    <property type="match status" value="3"/>
</dbReference>
<keyword evidence="3" id="KW-0863">Zinc-finger</keyword>
<feature type="region of interest" description="Disordered" evidence="7">
    <location>
        <begin position="898"/>
        <end position="952"/>
    </location>
</feature>
<dbReference type="PANTHER" id="PTHR19818:SF139">
    <property type="entry name" value="PAIR-RULE PROTEIN ODD-PAIRED"/>
    <property type="match status" value="1"/>
</dbReference>
<evidence type="ECO:0000256" key="6">
    <source>
        <dbReference type="ARBA" id="ARBA00023163"/>
    </source>
</evidence>